<reference evidence="1 2" key="1">
    <citation type="submission" date="2019-03" db="EMBL/GenBank/DDBJ databases">
        <title>First draft genome of Liparis tanakae, snailfish: a comprehensive survey of snailfish specific genes.</title>
        <authorList>
            <person name="Kim W."/>
            <person name="Song I."/>
            <person name="Jeong J.-H."/>
            <person name="Kim D."/>
            <person name="Kim S."/>
            <person name="Ryu S."/>
            <person name="Song J.Y."/>
            <person name="Lee S.K."/>
        </authorList>
    </citation>
    <scope>NUCLEOTIDE SEQUENCE [LARGE SCALE GENOMIC DNA]</scope>
    <source>
        <tissue evidence="1">Muscle</tissue>
    </source>
</reference>
<keyword evidence="1" id="KW-0808">Transferase</keyword>
<evidence type="ECO:0000313" key="2">
    <source>
        <dbReference type="Proteomes" id="UP000314294"/>
    </source>
</evidence>
<dbReference type="EMBL" id="SRLO01015015">
    <property type="protein sequence ID" value="TNN24553.1"/>
    <property type="molecule type" value="Genomic_DNA"/>
</dbReference>
<evidence type="ECO:0000313" key="1">
    <source>
        <dbReference type="EMBL" id="TNN24553.1"/>
    </source>
</evidence>
<sequence>MSARPGFYQQELNKTVWEVPERYQNLTPVGSGAYGSVW</sequence>
<gene>
    <name evidence="1" type="primary">mapk14b</name>
    <name evidence="1" type="ORF">EYF80_065321</name>
</gene>
<name>A0A4Z2E7C9_9TELE</name>
<organism evidence="1 2">
    <name type="scientific">Liparis tanakae</name>
    <name type="common">Tanaka's snailfish</name>
    <dbReference type="NCBI Taxonomy" id="230148"/>
    <lineage>
        <taxon>Eukaryota</taxon>
        <taxon>Metazoa</taxon>
        <taxon>Chordata</taxon>
        <taxon>Craniata</taxon>
        <taxon>Vertebrata</taxon>
        <taxon>Euteleostomi</taxon>
        <taxon>Actinopterygii</taxon>
        <taxon>Neopterygii</taxon>
        <taxon>Teleostei</taxon>
        <taxon>Neoteleostei</taxon>
        <taxon>Acanthomorphata</taxon>
        <taxon>Eupercaria</taxon>
        <taxon>Perciformes</taxon>
        <taxon>Cottioidei</taxon>
        <taxon>Cottales</taxon>
        <taxon>Liparidae</taxon>
        <taxon>Liparis</taxon>
    </lineage>
</organism>
<keyword evidence="1" id="KW-0418">Kinase</keyword>
<dbReference type="Gene3D" id="3.30.200.20">
    <property type="entry name" value="Phosphorylase Kinase, domain 1"/>
    <property type="match status" value="1"/>
</dbReference>
<accession>A0A4Z2E7C9</accession>
<dbReference type="AlphaFoldDB" id="A0A4Z2E7C9"/>
<dbReference type="GO" id="GO:0016301">
    <property type="term" value="F:kinase activity"/>
    <property type="evidence" value="ECO:0007669"/>
    <property type="project" value="UniProtKB-KW"/>
</dbReference>
<comment type="caution">
    <text evidence="1">The sequence shown here is derived from an EMBL/GenBank/DDBJ whole genome shotgun (WGS) entry which is preliminary data.</text>
</comment>
<keyword evidence="2" id="KW-1185">Reference proteome</keyword>
<proteinExistence type="predicted"/>
<dbReference type="OrthoDB" id="192887at2759"/>
<dbReference type="Proteomes" id="UP000314294">
    <property type="component" value="Unassembled WGS sequence"/>
</dbReference>
<protein>
    <submittedName>
        <fullName evidence="1">Mitogen-activated protein kinase 14B</fullName>
    </submittedName>
</protein>